<feature type="compositionally biased region" description="Polar residues" evidence="3">
    <location>
        <begin position="88"/>
        <end position="107"/>
    </location>
</feature>
<keyword evidence="6" id="KW-1185">Reference proteome</keyword>
<dbReference type="EMBL" id="JAEUBG010003683">
    <property type="protein sequence ID" value="KAH3682474.1"/>
    <property type="molecule type" value="Genomic_DNA"/>
</dbReference>
<dbReference type="GO" id="GO:0051286">
    <property type="term" value="C:cell tip"/>
    <property type="evidence" value="ECO:0007669"/>
    <property type="project" value="TreeGrafter"/>
</dbReference>
<dbReference type="OrthoDB" id="196165at2759"/>
<proteinExistence type="predicted"/>
<evidence type="ECO:0000259" key="4">
    <source>
        <dbReference type="PROSITE" id="PS50002"/>
    </source>
</evidence>
<feature type="region of interest" description="Disordered" evidence="3">
    <location>
        <begin position="465"/>
        <end position="524"/>
    </location>
</feature>
<sequence length="743" mass="82849">MTQSLTSEAKLQNLIDKLSSTDLLSPSNPDNELLVEPKANIRIFSPSTSSQSSSVVVTPLNQEDTNSKEQEDQQDGLSLSQRKKNHLRIQTTILDQDLNKQQQSSPVSTSSINTNTKTSTDVASDSDSESELNPDFPALPPPPTSLTPGKHYALYPFKGTDPSHCSMNQDDEVELLNDQDSYWWLVRNQGSASASASTSSGEKKTTDNQDDSSSYAGKIGFVPVDCLEDYCERLARLNCWKNEETEKALTKERFSSWGEEPQQELRDQQDLRLVRVKFDEEVLSYDCEDTYRYDSSDEEYGQGQDQFDDSDEEFERRLLHGFNRNYDDEDGESYEEEEQGDIRRTEIEDDEQDIVHSDSSSSMSDSQYEDLLTTTTATPEDNSNSNVQRPIETNSDIASESFVAPLTLTKPMKRQQRRKPPTFMADGIIDQSTPEPIQHPYFQDINTGIAVDDFAPLQPGSFILNHNNDSNVGSIGTYSPSTASEYTPPMSQDQQQRFSDSASGEESKDNKKNPKKKEEDGQRNRSVWLLEELIKDELRDAKKDLGTDKDQGQSKELEEELNNSTIIDTEENDIGDTTFNSITPPTTTTTKNENVDDSFEGDDLIAHLSKLPLVLSGELQRPKLLTELTPPLSQSSLLIATDTATAATDDNVDVTISSPTSASTTSSSSRSNSDIIMSSASLSKYNDNPSNSNSSDTTIATHTISGSVSNNELHPDIKTMFQESMMRFDKLEIMLREAQERLG</sequence>
<feature type="region of interest" description="Disordered" evidence="3">
    <location>
        <begin position="544"/>
        <end position="595"/>
    </location>
</feature>
<dbReference type="GO" id="GO:0008104">
    <property type="term" value="P:intracellular protein localization"/>
    <property type="evidence" value="ECO:0007669"/>
    <property type="project" value="TreeGrafter"/>
</dbReference>
<feature type="compositionally biased region" description="Low complexity" evidence="3">
    <location>
        <begin position="45"/>
        <end position="59"/>
    </location>
</feature>
<dbReference type="PANTHER" id="PTHR47775:SF1">
    <property type="entry name" value="BUD SITE SELECTION PROTEIN 14"/>
    <property type="match status" value="1"/>
</dbReference>
<feature type="compositionally biased region" description="Polar residues" evidence="3">
    <location>
        <begin position="465"/>
        <end position="504"/>
    </location>
</feature>
<feature type="domain" description="SH3" evidence="4">
    <location>
        <begin position="146"/>
        <end position="232"/>
    </location>
</feature>
<evidence type="ECO:0000313" key="6">
    <source>
        <dbReference type="Proteomes" id="UP000774326"/>
    </source>
</evidence>
<name>A0A9P8TKV6_WICPI</name>
<reference evidence="5" key="2">
    <citation type="submission" date="2021-01" db="EMBL/GenBank/DDBJ databases">
        <authorList>
            <person name="Schikora-Tamarit M.A."/>
        </authorList>
    </citation>
    <scope>NUCLEOTIDE SEQUENCE</scope>
    <source>
        <strain evidence="5">CBS2887</strain>
    </source>
</reference>
<dbReference type="SMART" id="SM00326">
    <property type="entry name" value="SH3"/>
    <property type="match status" value="1"/>
</dbReference>
<accession>A0A9P8TKV6</accession>
<dbReference type="SUPFAM" id="SSF50044">
    <property type="entry name" value="SH3-domain"/>
    <property type="match status" value="1"/>
</dbReference>
<dbReference type="CDD" id="cd00174">
    <property type="entry name" value="SH3"/>
    <property type="match status" value="1"/>
</dbReference>
<feature type="compositionally biased region" description="Low complexity" evidence="3">
    <location>
        <begin position="108"/>
        <end position="120"/>
    </location>
</feature>
<evidence type="ECO:0000313" key="5">
    <source>
        <dbReference type="EMBL" id="KAH3682474.1"/>
    </source>
</evidence>
<dbReference type="InterPro" id="IPR053039">
    <property type="entry name" value="Polarity_Bud-Selection_Reg"/>
</dbReference>
<feature type="region of interest" description="Disordered" evidence="3">
    <location>
        <begin position="193"/>
        <end position="214"/>
    </location>
</feature>
<dbReference type="GO" id="GO:0030950">
    <property type="term" value="P:establishment or maintenance of actin cytoskeleton polarity"/>
    <property type="evidence" value="ECO:0007669"/>
    <property type="project" value="TreeGrafter"/>
</dbReference>
<dbReference type="Pfam" id="PF00018">
    <property type="entry name" value="SH3_1"/>
    <property type="match status" value="1"/>
</dbReference>
<evidence type="ECO:0000256" key="2">
    <source>
        <dbReference type="PROSITE-ProRule" id="PRU00192"/>
    </source>
</evidence>
<dbReference type="Proteomes" id="UP000774326">
    <property type="component" value="Unassembled WGS sequence"/>
</dbReference>
<feature type="compositionally biased region" description="Basic and acidic residues" evidence="3">
    <location>
        <begin position="505"/>
        <end position="523"/>
    </location>
</feature>
<feature type="compositionally biased region" description="Polar residues" evidence="3">
    <location>
        <begin position="372"/>
        <end position="398"/>
    </location>
</feature>
<organism evidence="5 6">
    <name type="scientific">Wickerhamomyces pijperi</name>
    <name type="common">Yeast</name>
    <name type="synonym">Pichia pijperi</name>
    <dbReference type="NCBI Taxonomy" id="599730"/>
    <lineage>
        <taxon>Eukaryota</taxon>
        <taxon>Fungi</taxon>
        <taxon>Dikarya</taxon>
        <taxon>Ascomycota</taxon>
        <taxon>Saccharomycotina</taxon>
        <taxon>Saccharomycetes</taxon>
        <taxon>Phaffomycetales</taxon>
        <taxon>Wickerhamomycetaceae</taxon>
        <taxon>Wickerhamomyces</taxon>
    </lineage>
</organism>
<dbReference type="PANTHER" id="PTHR47775">
    <property type="entry name" value="BUD SITE SELECTION PROTEIN 14"/>
    <property type="match status" value="1"/>
</dbReference>
<evidence type="ECO:0000256" key="3">
    <source>
        <dbReference type="SAM" id="MobiDB-lite"/>
    </source>
</evidence>
<keyword evidence="1 2" id="KW-0728">SH3 domain</keyword>
<dbReference type="Gene3D" id="2.30.30.40">
    <property type="entry name" value="SH3 Domains"/>
    <property type="match status" value="1"/>
</dbReference>
<dbReference type="InterPro" id="IPR001452">
    <property type="entry name" value="SH3_domain"/>
</dbReference>
<feature type="compositionally biased region" description="Acidic residues" evidence="3">
    <location>
        <begin position="327"/>
        <end position="339"/>
    </location>
</feature>
<comment type="caution">
    <text evidence="5">The sequence shown here is derived from an EMBL/GenBank/DDBJ whole genome shotgun (WGS) entry which is preliminary data.</text>
</comment>
<protein>
    <recommendedName>
        <fullName evidence="4">SH3 domain-containing protein</fullName>
    </recommendedName>
</protein>
<reference evidence="5" key="1">
    <citation type="journal article" date="2021" name="Open Biol.">
        <title>Shared evolutionary footprints suggest mitochondrial oxidative damage underlies multiple complex I losses in fungi.</title>
        <authorList>
            <person name="Schikora-Tamarit M.A."/>
            <person name="Marcet-Houben M."/>
            <person name="Nosek J."/>
            <person name="Gabaldon T."/>
        </authorList>
    </citation>
    <scope>NUCLEOTIDE SEQUENCE</scope>
    <source>
        <strain evidence="5">CBS2887</strain>
    </source>
</reference>
<feature type="region of interest" description="Disordered" evidence="3">
    <location>
        <begin position="45"/>
        <end position="153"/>
    </location>
</feature>
<gene>
    <name evidence="5" type="ORF">WICPIJ_006567</name>
</gene>
<evidence type="ECO:0000256" key="1">
    <source>
        <dbReference type="ARBA" id="ARBA00022443"/>
    </source>
</evidence>
<dbReference type="GO" id="GO:0015630">
    <property type="term" value="C:microtubule cytoskeleton"/>
    <property type="evidence" value="ECO:0007669"/>
    <property type="project" value="TreeGrafter"/>
</dbReference>
<dbReference type="InterPro" id="IPR036028">
    <property type="entry name" value="SH3-like_dom_sf"/>
</dbReference>
<dbReference type="PROSITE" id="PS50002">
    <property type="entry name" value="SH3"/>
    <property type="match status" value="1"/>
</dbReference>
<dbReference type="AlphaFoldDB" id="A0A9P8TKV6"/>
<feature type="compositionally biased region" description="Basic and acidic residues" evidence="3">
    <location>
        <begin position="544"/>
        <end position="556"/>
    </location>
</feature>
<feature type="region of interest" description="Disordered" evidence="3">
    <location>
        <begin position="322"/>
        <end position="398"/>
    </location>
</feature>
<feature type="compositionally biased region" description="Low complexity" evidence="3">
    <location>
        <begin position="357"/>
        <end position="366"/>
    </location>
</feature>